<protein>
    <recommendedName>
        <fullName evidence="3">Lipoprotein</fullName>
    </recommendedName>
</protein>
<proteinExistence type="predicted"/>
<sequence length="193" mass="20202">MKRRVETFGGALALTAAIVSGCSKGAAVHEITRPSAAEIYSELPKGARCAIELGKYVIGKFQLPQDANNGNFHAPGVLADNAELTLTTHEGGDGRRDQSNMPVSIATFTYGAYLHHGEIVDSKALADVKVAGALSFQLNPGETATGAMQQAALGSIGVDESNQFVQTPTSSMLDAQTETAADYCKIAEKITSK</sequence>
<dbReference type="Proteomes" id="UP001059824">
    <property type="component" value="Chromosome"/>
</dbReference>
<dbReference type="EMBL" id="CP045921">
    <property type="protein sequence ID" value="QHN43254.1"/>
    <property type="molecule type" value="Genomic_DNA"/>
</dbReference>
<evidence type="ECO:0008006" key="3">
    <source>
        <dbReference type="Google" id="ProtNLM"/>
    </source>
</evidence>
<name>A0A857MKV8_9BACT</name>
<dbReference type="KEGG" id="mama:GII36_05405"/>
<gene>
    <name evidence="1" type="ORF">GII36_05405</name>
</gene>
<reference evidence="1" key="1">
    <citation type="journal article" date="2021" name="Nat. Microbiol.">
        <title>Cocultivation of an ultrasmall environmental parasitic bacterium with lytic ability against bacteria associated with wastewater foams.</title>
        <authorList>
            <person name="Batinovic S."/>
            <person name="Rose J.J.A."/>
            <person name="Ratcliffe J."/>
            <person name="Seviour R.J."/>
            <person name="Petrovski S."/>
        </authorList>
    </citation>
    <scope>NUCLEOTIDE SEQUENCE</scope>
    <source>
        <strain evidence="1">JR1</strain>
    </source>
</reference>
<dbReference type="AlphaFoldDB" id="A0A857MKV8"/>
<dbReference type="RefSeq" id="WP_260763252.1">
    <property type="nucleotide sequence ID" value="NZ_CP045921.1"/>
</dbReference>
<keyword evidence="2" id="KW-1185">Reference proteome</keyword>
<accession>A0A857MKV8</accession>
<dbReference type="PROSITE" id="PS51257">
    <property type="entry name" value="PROKAR_LIPOPROTEIN"/>
    <property type="match status" value="1"/>
</dbReference>
<evidence type="ECO:0000313" key="1">
    <source>
        <dbReference type="EMBL" id="QHN43254.1"/>
    </source>
</evidence>
<evidence type="ECO:0000313" key="2">
    <source>
        <dbReference type="Proteomes" id="UP001059824"/>
    </source>
</evidence>
<organism evidence="1 2">
    <name type="scientific">Candidatus Mycosynbacter amalyticus</name>
    <dbReference type="NCBI Taxonomy" id="2665156"/>
    <lineage>
        <taxon>Bacteria</taxon>
        <taxon>Candidatus Saccharimonadota</taxon>
        <taxon>Candidatus Saccharimonadota incertae sedis</taxon>
        <taxon>Candidatus Mycosynbacter</taxon>
    </lineage>
</organism>